<feature type="transmembrane region" description="Helical" evidence="5">
    <location>
        <begin position="12"/>
        <end position="31"/>
    </location>
</feature>
<evidence type="ECO:0000313" key="6">
    <source>
        <dbReference type="EMBL" id="MVP00202.1"/>
    </source>
</evidence>
<organism evidence="6 7">
    <name type="scientific">Paenibacillus lutrae</name>
    <dbReference type="NCBI Taxonomy" id="2078573"/>
    <lineage>
        <taxon>Bacteria</taxon>
        <taxon>Bacillati</taxon>
        <taxon>Bacillota</taxon>
        <taxon>Bacilli</taxon>
        <taxon>Bacillales</taxon>
        <taxon>Paenibacillaceae</taxon>
        <taxon>Paenibacillus</taxon>
    </lineage>
</organism>
<feature type="transmembrane region" description="Helical" evidence="5">
    <location>
        <begin position="97"/>
        <end position="116"/>
    </location>
</feature>
<dbReference type="Pfam" id="PF07457">
    <property type="entry name" value="DUF1516"/>
    <property type="match status" value="1"/>
</dbReference>
<evidence type="ECO:0000256" key="4">
    <source>
        <dbReference type="ARBA" id="ARBA00023136"/>
    </source>
</evidence>
<evidence type="ECO:0000256" key="3">
    <source>
        <dbReference type="ARBA" id="ARBA00022989"/>
    </source>
</evidence>
<keyword evidence="7" id="KW-1185">Reference proteome</keyword>
<keyword evidence="1" id="KW-1003">Cell membrane</keyword>
<gene>
    <name evidence="6" type="ORF">EDM21_11830</name>
</gene>
<proteinExistence type="predicted"/>
<feature type="transmembrane region" description="Helical" evidence="5">
    <location>
        <begin position="64"/>
        <end position="85"/>
    </location>
</feature>
<dbReference type="EMBL" id="RHLK01000005">
    <property type="protein sequence ID" value="MVP00202.1"/>
    <property type="molecule type" value="Genomic_DNA"/>
</dbReference>
<feature type="transmembrane region" description="Helical" evidence="5">
    <location>
        <begin position="38"/>
        <end position="58"/>
    </location>
</feature>
<dbReference type="OrthoDB" id="2365314at2"/>
<keyword evidence="3 5" id="KW-1133">Transmembrane helix</keyword>
<evidence type="ECO:0000313" key="7">
    <source>
        <dbReference type="Proteomes" id="UP000490800"/>
    </source>
</evidence>
<evidence type="ECO:0000256" key="2">
    <source>
        <dbReference type="ARBA" id="ARBA00022692"/>
    </source>
</evidence>
<evidence type="ECO:0000256" key="1">
    <source>
        <dbReference type="ARBA" id="ARBA00022475"/>
    </source>
</evidence>
<keyword evidence="4 5" id="KW-0472">Membrane</keyword>
<accession>A0A7X3JZN0</accession>
<protein>
    <submittedName>
        <fullName evidence="6">DUF1516 family protein</fullName>
    </submittedName>
</protein>
<evidence type="ECO:0000256" key="5">
    <source>
        <dbReference type="SAM" id="Phobius"/>
    </source>
</evidence>
<comment type="caution">
    <text evidence="6">The sequence shown here is derived from an EMBL/GenBank/DDBJ whole genome shotgun (WGS) entry which is preliminary data.</text>
</comment>
<name>A0A7X3JZN0_9BACL</name>
<dbReference type="InterPro" id="IPR010899">
    <property type="entry name" value="UPF0344"/>
</dbReference>
<dbReference type="AlphaFoldDB" id="A0A7X3JZN0"/>
<sequence>MSDKLLNIFVQSHAGSWAFIVILFIVSAIFYRQKITPMILRLFYLIMVVSGVGMLIGYSFPAKYVVKGIIAIVVIGLMEMILGRMKRGQGRESSTKILFAVWAVLIITVIMMGFGIF</sequence>
<dbReference type="Proteomes" id="UP000490800">
    <property type="component" value="Unassembled WGS sequence"/>
</dbReference>
<reference evidence="6 7" key="1">
    <citation type="journal article" date="2019" name="Microorganisms">
        <title>Paenibacillus lutrae sp. nov., A Chitinolytic Species Isolated from A River Otter in Castril Natural Park, Granada, Spain.</title>
        <authorList>
            <person name="Rodriguez M."/>
            <person name="Reina J.C."/>
            <person name="Bejar V."/>
            <person name="Llamas I."/>
        </authorList>
    </citation>
    <scope>NUCLEOTIDE SEQUENCE [LARGE SCALE GENOMIC DNA]</scope>
    <source>
        <strain evidence="6 7">N10</strain>
    </source>
</reference>
<keyword evidence="2 5" id="KW-0812">Transmembrane</keyword>
<dbReference type="RefSeq" id="WP_068775248.1">
    <property type="nucleotide sequence ID" value="NZ_RHLK01000005.1"/>
</dbReference>